<evidence type="ECO:0000313" key="11">
    <source>
        <dbReference type="Proteomes" id="UP000283325"/>
    </source>
</evidence>
<evidence type="ECO:0000256" key="6">
    <source>
        <dbReference type="ARBA" id="ARBA00022840"/>
    </source>
</evidence>
<dbReference type="GO" id="GO:0016887">
    <property type="term" value="F:ATP hydrolysis activity"/>
    <property type="evidence" value="ECO:0007669"/>
    <property type="project" value="InterPro"/>
</dbReference>
<comment type="similarity">
    <text evidence="2">Belongs to the ABC transporter superfamily.</text>
</comment>
<dbReference type="PROSITE" id="PS50893">
    <property type="entry name" value="ABC_TRANSPORTER_2"/>
    <property type="match status" value="1"/>
</dbReference>
<dbReference type="SMART" id="SM00382">
    <property type="entry name" value="AAA"/>
    <property type="match status" value="1"/>
</dbReference>
<accession>A0A415MST3</accession>
<gene>
    <name evidence="9" type="ORF">DW054_12875</name>
    <name evidence="10" type="ORF">DWZ98_16435</name>
</gene>
<dbReference type="InterPro" id="IPR013563">
    <property type="entry name" value="Oligopep_ABC_C"/>
</dbReference>
<dbReference type="RefSeq" id="WP_117657777.1">
    <property type="nucleotide sequence ID" value="NZ_JAAIOE010000012.1"/>
</dbReference>
<keyword evidence="5" id="KW-0547">Nucleotide-binding</keyword>
<dbReference type="GO" id="GO:0005886">
    <property type="term" value="C:plasma membrane"/>
    <property type="evidence" value="ECO:0007669"/>
    <property type="project" value="UniProtKB-SubCell"/>
</dbReference>
<evidence type="ECO:0000256" key="1">
    <source>
        <dbReference type="ARBA" id="ARBA00004202"/>
    </source>
</evidence>
<dbReference type="PANTHER" id="PTHR43297">
    <property type="entry name" value="OLIGOPEPTIDE TRANSPORT ATP-BINDING PROTEIN APPD"/>
    <property type="match status" value="1"/>
</dbReference>
<keyword evidence="7" id="KW-0472">Membrane</keyword>
<reference evidence="11 12" key="1">
    <citation type="submission" date="2018-08" db="EMBL/GenBank/DDBJ databases">
        <title>A genome reference for cultivated species of the human gut microbiota.</title>
        <authorList>
            <person name="Zou Y."/>
            <person name="Xue W."/>
            <person name="Luo G."/>
        </authorList>
    </citation>
    <scope>NUCLEOTIDE SEQUENCE [LARGE SCALE GENOMIC DNA]</scope>
    <source>
        <strain evidence="10 11">AF36-1BH</strain>
        <strain evidence="9 12">AF42-21</strain>
    </source>
</reference>
<feature type="domain" description="ABC transporter" evidence="8">
    <location>
        <begin position="7"/>
        <end position="256"/>
    </location>
</feature>
<comment type="caution">
    <text evidence="10">The sequence shown here is derived from an EMBL/GenBank/DDBJ whole genome shotgun (WGS) entry which is preliminary data.</text>
</comment>
<evidence type="ECO:0000256" key="7">
    <source>
        <dbReference type="ARBA" id="ARBA00023136"/>
    </source>
</evidence>
<keyword evidence="4" id="KW-1003">Cell membrane</keyword>
<dbReference type="SUPFAM" id="SSF52540">
    <property type="entry name" value="P-loop containing nucleoside triphosphate hydrolases"/>
    <property type="match status" value="1"/>
</dbReference>
<dbReference type="InterPro" id="IPR017871">
    <property type="entry name" value="ABC_transporter-like_CS"/>
</dbReference>
<dbReference type="Gene3D" id="3.40.50.300">
    <property type="entry name" value="P-loop containing nucleotide triphosphate hydrolases"/>
    <property type="match status" value="1"/>
</dbReference>
<dbReference type="InterPro" id="IPR003439">
    <property type="entry name" value="ABC_transporter-like_ATP-bd"/>
</dbReference>
<dbReference type="EMBL" id="QRNS01000024">
    <property type="protein sequence ID" value="RHK61178.1"/>
    <property type="molecule type" value="Genomic_DNA"/>
</dbReference>
<dbReference type="GO" id="GO:0015833">
    <property type="term" value="P:peptide transport"/>
    <property type="evidence" value="ECO:0007669"/>
    <property type="project" value="InterPro"/>
</dbReference>
<dbReference type="InterPro" id="IPR003593">
    <property type="entry name" value="AAA+_ATPase"/>
</dbReference>
<evidence type="ECO:0000313" key="9">
    <source>
        <dbReference type="EMBL" id="RHK61178.1"/>
    </source>
</evidence>
<dbReference type="Proteomes" id="UP000284152">
    <property type="component" value="Unassembled WGS sequence"/>
</dbReference>
<dbReference type="CDD" id="cd03257">
    <property type="entry name" value="ABC_NikE_OppD_transporters"/>
    <property type="match status" value="1"/>
</dbReference>
<evidence type="ECO:0000256" key="5">
    <source>
        <dbReference type="ARBA" id="ARBA00022741"/>
    </source>
</evidence>
<evidence type="ECO:0000256" key="3">
    <source>
        <dbReference type="ARBA" id="ARBA00022448"/>
    </source>
</evidence>
<keyword evidence="6 10" id="KW-0067">ATP-binding</keyword>
<evidence type="ECO:0000313" key="10">
    <source>
        <dbReference type="EMBL" id="RHL83988.1"/>
    </source>
</evidence>
<dbReference type="InterPro" id="IPR027417">
    <property type="entry name" value="P-loop_NTPase"/>
</dbReference>
<name>A0A415MST3_9FIRM</name>
<comment type="subcellular location">
    <subcellularLocation>
        <location evidence="1">Cell membrane</location>
        <topology evidence="1">Peripheral membrane protein</topology>
    </subcellularLocation>
</comment>
<dbReference type="Pfam" id="PF08352">
    <property type="entry name" value="oligo_HPY"/>
    <property type="match status" value="1"/>
</dbReference>
<dbReference type="NCBIfam" id="TIGR01727">
    <property type="entry name" value="oligo_HPY"/>
    <property type="match status" value="1"/>
</dbReference>
<protein>
    <submittedName>
        <fullName evidence="10">ABC transporter ATP-binding protein</fullName>
    </submittedName>
</protein>
<dbReference type="PROSITE" id="PS00211">
    <property type="entry name" value="ABC_TRANSPORTER_1"/>
    <property type="match status" value="1"/>
</dbReference>
<proteinExistence type="inferred from homology"/>
<keyword evidence="3" id="KW-0813">Transport</keyword>
<evidence type="ECO:0000259" key="8">
    <source>
        <dbReference type="PROSITE" id="PS50893"/>
    </source>
</evidence>
<dbReference type="GO" id="GO:0005524">
    <property type="term" value="F:ATP binding"/>
    <property type="evidence" value="ECO:0007669"/>
    <property type="project" value="UniProtKB-KW"/>
</dbReference>
<dbReference type="Proteomes" id="UP000283325">
    <property type="component" value="Unassembled WGS sequence"/>
</dbReference>
<dbReference type="InterPro" id="IPR050388">
    <property type="entry name" value="ABC_Ni/Peptide_Import"/>
</dbReference>
<dbReference type="PANTHER" id="PTHR43297:SF2">
    <property type="entry name" value="DIPEPTIDE TRANSPORT ATP-BINDING PROTEIN DPPD"/>
    <property type="match status" value="1"/>
</dbReference>
<sequence>MSKVLEVRNLSVSFRTLKGEVQAVRDVSFDIEKGSVTAIVGESGCGKSVTSKSIMGLIKKPGYVSKDSQIIFQGENIQEYNRKQWEAYRGPKCSICFQDALTALNPTMTVGKQIMEKIRVHKKVSKQEAWAEAVQMLERVGIPNPELRMKQYPHEFSGGMRQRVMIAIAMTLNPDLLIADEPTTALDVTVQADILDMMKEIQKEHPMSIILITHDLGIVANFATDIIVMYAGKIVERGTAEDIFYHPTHPYTKALLRAVPRLDMEGEKLETIEGAPPNMINPPKGCPFAQRCKERMDICETAFPEESKLSECHEVCCWLQKEGR</sequence>
<dbReference type="Pfam" id="PF00005">
    <property type="entry name" value="ABC_tran"/>
    <property type="match status" value="1"/>
</dbReference>
<dbReference type="AlphaFoldDB" id="A0A415MST3"/>
<dbReference type="FunFam" id="3.40.50.300:FF:000016">
    <property type="entry name" value="Oligopeptide ABC transporter ATP-binding component"/>
    <property type="match status" value="1"/>
</dbReference>
<evidence type="ECO:0000313" key="12">
    <source>
        <dbReference type="Proteomes" id="UP000284152"/>
    </source>
</evidence>
<evidence type="ECO:0000256" key="4">
    <source>
        <dbReference type="ARBA" id="ARBA00022475"/>
    </source>
</evidence>
<evidence type="ECO:0000256" key="2">
    <source>
        <dbReference type="ARBA" id="ARBA00005417"/>
    </source>
</evidence>
<dbReference type="EMBL" id="QRPD01000022">
    <property type="protein sequence ID" value="RHL83988.1"/>
    <property type="molecule type" value="Genomic_DNA"/>
</dbReference>
<organism evidence="10 11">
    <name type="scientific">Dorea formicigenerans</name>
    <dbReference type="NCBI Taxonomy" id="39486"/>
    <lineage>
        <taxon>Bacteria</taxon>
        <taxon>Bacillati</taxon>
        <taxon>Bacillota</taxon>
        <taxon>Clostridia</taxon>
        <taxon>Lachnospirales</taxon>
        <taxon>Lachnospiraceae</taxon>
        <taxon>Dorea</taxon>
    </lineage>
</organism>